<protein>
    <submittedName>
        <fullName evidence="2">Uncharacterized protein</fullName>
    </submittedName>
</protein>
<dbReference type="EMBL" id="JAEVFJ010000048">
    <property type="protein sequence ID" value="KAH8083310.1"/>
    <property type="molecule type" value="Genomic_DNA"/>
</dbReference>
<sequence length="340" mass="38359">MGHNVEKGFFSTNVDPSWQNLLEHLPDIRITLPVNSKPRRPRRLSEPEPPLPSDNDEVFPLPKSAPGVPIKSRTFASHRTTQSHDYDLRAGRSEFRRSPGNATSDRSLRRKPNLPEGMQVSRSISEATAALLSTPSTPRKQIGTTDTAARDRSNPLQRTRSEPRRLDGTSRRRVVHRKAVPKLELDDSNIISDASSSPARRRTDMKWGVHSVPRPVARYFDDSPIDKLFDPPSSAPAAASEEKGKRKEEVAHWRKEMQRKSEIYEQQVIEHTDEMPPLPIPIPPVHTASLTAREQVMHSIKTALDCDDFSELSLLKDDGAQLAVDTVWEVRMLRSDGWVC</sequence>
<organism evidence="2 3">
    <name type="scientific">Cristinia sonorae</name>
    <dbReference type="NCBI Taxonomy" id="1940300"/>
    <lineage>
        <taxon>Eukaryota</taxon>
        <taxon>Fungi</taxon>
        <taxon>Dikarya</taxon>
        <taxon>Basidiomycota</taxon>
        <taxon>Agaricomycotina</taxon>
        <taxon>Agaricomycetes</taxon>
        <taxon>Agaricomycetidae</taxon>
        <taxon>Agaricales</taxon>
        <taxon>Pleurotineae</taxon>
        <taxon>Stephanosporaceae</taxon>
        <taxon>Cristinia</taxon>
    </lineage>
</organism>
<feature type="compositionally biased region" description="Polar residues" evidence="1">
    <location>
        <begin position="120"/>
        <end position="147"/>
    </location>
</feature>
<keyword evidence="3" id="KW-1185">Reference proteome</keyword>
<dbReference type="Proteomes" id="UP000813824">
    <property type="component" value="Unassembled WGS sequence"/>
</dbReference>
<feature type="region of interest" description="Disordered" evidence="1">
    <location>
        <begin position="228"/>
        <end position="247"/>
    </location>
</feature>
<evidence type="ECO:0000313" key="3">
    <source>
        <dbReference type="Proteomes" id="UP000813824"/>
    </source>
</evidence>
<gene>
    <name evidence="2" type="ORF">BXZ70DRAFT_578964</name>
</gene>
<evidence type="ECO:0000256" key="1">
    <source>
        <dbReference type="SAM" id="MobiDB-lite"/>
    </source>
</evidence>
<accession>A0A8K0XKJ9</accession>
<reference evidence="2" key="1">
    <citation type="journal article" date="2021" name="New Phytol.">
        <title>Evolutionary innovations through gain and loss of genes in the ectomycorrhizal Boletales.</title>
        <authorList>
            <person name="Wu G."/>
            <person name="Miyauchi S."/>
            <person name="Morin E."/>
            <person name="Kuo A."/>
            <person name="Drula E."/>
            <person name="Varga T."/>
            <person name="Kohler A."/>
            <person name="Feng B."/>
            <person name="Cao Y."/>
            <person name="Lipzen A."/>
            <person name="Daum C."/>
            <person name="Hundley H."/>
            <person name="Pangilinan J."/>
            <person name="Johnson J."/>
            <person name="Barry K."/>
            <person name="LaButti K."/>
            <person name="Ng V."/>
            <person name="Ahrendt S."/>
            <person name="Min B."/>
            <person name="Choi I.G."/>
            <person name="Park H."/>
            <person name="Plett J.M."/>
            <person name="Magnuson J."/>
            <person name="Spatafora J.W."/>
            <person name="Nagy L.G."/>
            <person name="Henrissat B."/>
            <person name="Grigoriev I.V."/>
            <person name="Yang Z.L."/>
            <person name="Xu J."/>
            <person name="Martin F.M."/>
        </authorList>
    </citation>
    <scope>NUCLEOTIDE SEQUENCE</scope>
    <source>
        <strain evidence="2">KKN 215</strain>
    </source>
</reference>
<dbReference type="AlphaFoldDB" id="A0A8K0XKJ9"/>
<feature type="compositionally biased region" description="Basic and acidic residues" evidence="1">
    <location>
        <begin position="82"/>
        <end position="97"/>
    </location>
</feature>
<name>A0A8K0XKJ9_9AGAR</name>
<comment type="caution">
    <text evidence="2">The sequence shown here is derived from an EMBL/GenBank/DDBJ whole genome shotgun (WGS) entry which is preliminary data.</text>
</comment>
<proteinExistence type="predicted"/>
<feature type="compositionally biased region" description="Basic and acidic residues" evidence="1">
    <location>
        <begin position="148"/>
        <end position="170"/>
    </location>
</feature>
<feature type="region of interest" description="Disordered" evidence="1">
    <location>
        <begin position="33"/>
        <end position="172"/>
    </location>
</feature>
<evidence type="ECO:0000313" key="2">
    <source>
        <dbReference type="EMBL" id="KAH8083310.1"/>
    </source>
</evidence>